<comment type="function">
    <text evidence="2">Decarboxylates L-threonine-O-3-phosphate to yield (R)-1-amino-2-propanol O-2-phosphate, the precursor for the linkage between the nucleotide loop and the corrin ring in cobalamin.</text>
</comment>
<keyword evidence="5" id="KW-0169">Cobalamin biosynthesis</keyword>
<dbReference type="PANTHER" id="PTHR42885:SF1">
    <property type="entry name" value="THREONINE-PHOSPHATE DECARBOXYLASE"/>
    <property type="match status" value="1"/>
</dbReference>
<comment type="catalytic activity">
    <reaction evidence="9">
        <text>O-phospho-L-threonine + H(+) = (R)-1-aminopropan-2-yl phosphate + CO2</text>
        <dbReference type="Rhea" id="RHEA:11492"/>
        <dbReference type="ChEBI" id="CHEBI:15378"/>
        <dbReference type="ChEBI" id="CHEBI:16526"/>
        <dbReference type="ChEBI" id="CHEBI:58563"/>
        <dbReference type="ChEBI" id="CHEBI:58675"/>
        <dbReference type="EC" id="4.1.1.81"/>
    </reaction>
</comment>
<dbReference type="CDD" id="cd00609">
    <property type="entry name" value="AAT_like"/>
    <property type="match status" value="1"/>
</dbReference>
<evidence type="ECO:0000313" key="12">
    <source>
        <dbReference type="Proteomes" id="UP001500340"/>
    </source>
</evidence>
<dbReference type="RefSeq" id="WP_343858969.1">
    <property type="nucleotide sequence ID" value="NZ_BAAACX010000007.1"/>
</dbReference>
<dbReference type="GO" id="GO:0008483">
    <property type="term" value="F:transaminase activity"/>
    <property type="evidence" value="ECO:0007669"/>
    <property type="project" value="UniProtKB-KW"/>
</dbReference>
<accession>A0ABN0Y4R7</accession>
<dbReference type="InterPro" id="IPR005860">
    <property type="entry name" value="CobD"/>
</dbReference>
<evidence type="ECO:0000256" key="5">
    <source>
        <dbReference type="ARBA" id="ARBA00022573"/>
    </source>
</evidence>
<gene>
    <name evidence="11" type="ORF">GCM10008933_12990</name>
</gene>
<dbReference type="InterPro" id="IPR015424">
    <property type="entry name" value="PyrdxlP-dep_Trfase"/>
</dbReference>
<protein>
    <recommendedName>
        <fullName evidence="4">threonine-phosphate decarboxylase</fullName>
        <ecNumber evidence="4">4.1.1.81</ecNumber>
    </recommendedName>
    <alternativeName>
        <fullName evidence="8">L-threonine-O-3-phosphate decarboxylase</fullName>
    </alternativeName>
</protein>
<dbReference type="EC" id="4.1.1.81" evidence="4"/>
<evidence type="ECO:0000256" key="2">
    <source>
        <dbReference type="ARBA" id="ARBA00003444"/>
    </source>
</evidence>
<reference evidence="11 12" key="1">
    <citation type="journal article" date="2019" name="Int. J. Syst. Evol. Microbiol.">
        <title>The Global Catalogue of Microorganisms (GCM) 10K type strain sequencing project: providing services to taxonomists for standard genome sequencing and annotation.</title>
        <authorList>
            <consortium name="The Broad Institute Genomics Platform"/>
            <consortium name="The Broad Institute Genome Sequencing Center for Infectious Disease"/>
            <person name="Wu L."/>
            <person name="Ma J."/>
        </authorList>
    </citation>
    <scope>NUCLEOTIDE SEQUENCE [LARGE SCALE GENOMIC DNA]</scope>
    <source>
        <strain evidence="11 12">JCM 12774</strain>
    </source>
</reference>
<keyword evidence="11" id="KW-0808">Transferase</keyword>
<evidence type="ECO:0000256" key="4">
    <source>
        <dbReference type="ARBA" id="ARBA00012285"/>
    </source>
</evidence>
<dbReference type="Pfam" id="PF00155">
    <property type="entry name" value="Aminotran_1_2"/>
    <property type="match status" value="1"/>
</dbReference>
<dbReference type="PANTHER" id="PTHR42885">
    <property type="entry name" value="HISTIDINOL-PHOSPHATE AMINOTRANSFERASE-RELATED"/>
    <property type="match status" value="1"/>
</dbReference>
<evidence type="ECO:0000256" key="8">
    <source>
        <dbReference type="ARBA" id="ARBA00029996"/>
    </source>
</evidence>
<evidence type="ECO:0000256" key="6">
    <source>
        <dbReference type="ARBA" id="ARBA00022898"/>
    </source>
</evidence>
<evidence type="ECO:0000256" key="9">
    <source>
        <dbReference type="ARBA" id="ARBA00048531"/>
    </source>
</evidence>
<proteinExistence type="predicted"/>
<keyword evidence="7" id="KW-0456">Lyase</keyword>
<evidence type="ECO:0000259" key="10">
    <source>
        <dbReference type="Pfam" id="PF00155"/>
    </source>
</evidence>
<organism evidence="11 12">
    <name type="scientific">Paenibacillus motobuensis</name>
    <dbReference type="NCBI Taxonomy" id="295324"/>
    <lineage>
        <taxon>Bacteria</taxon>
        <taxon>Bacillati</taxon>
        <taxon>Bacillota</taxon>
        <taxon>Bacilli</taxon>
        <taxon>Bacillales</taxon>
        <taxon>Paenibacillaceae</taxon>
        <taxon>Paenibacillus</taxon>
    </lineage>
</organism>
<feature type="domain" description="Aminotransferase class I/classII large" evidence="10">
    <location>
        <begin position="25"/>
        <end position="348"/>
    </location>
</feature>
<evidence type="ECO:0000256" key="1">
    <source>
        <dbReference type="ARBA" id="ARBA00001933"/>
    </source>
</evidence>
<dbReference type="NCBIfam" id="TIGR01140">
    <property type="entry name" value="L_thr_O3P_dcar"/>
    <property type="match status" value="1"/>
</dbReference>
<sequence length="365" mass="40119">MLLEVYGHGGDLQTAAERYGIAPEQMMDLSANINPLGPPPGLLDKLQEVLPEIVKYPDPGHRRLVSLLSRRYAVEPGCLVIGNGAAENMALALLALSPTKVGIIEPCFSEYRTLAEQFGAQVSSVFGSAKRAFRAEPQDVERLIIETDLVFLGQPNNPNGVQYPLDELRRFAEIAERSGTYLIVDEAFVDFIPEQQRQSLLPELTKYGQLVLIRSMTKFYAIPGLRLGFAIASPELAARMRGKQVTWSVNSLALAAGEVCLQADEAYEQATIAIIMEQRELLHAALQELGCETWPGEANFMLVRLPEGWTAAEVQTDLGKRGVLVRSCAMYAGLGERDIRIAVKGEHESRRLLTELSAVLGGKTR</sequence>
<evidence type="ECO:0000256" key="7">
    <source>
        <dbReference type="ARBA" id="ARBA00023239"/>
    </source>
</evidence>
<dbReference type="Gene3D" id="3.90.1150.10">
    <property type="entry name" value="Aspartate Aminotransferase, domain 1"/>
    <property type="match status" value="1"/>
</dbReference>
<dbReference type="EMBL" id="BAAACX010000007">
    <property type="protein sequence ID" value="GAA0383227.1"/>
    <property type="molecule type" value="Genomic_DNA"/>
</dbReference>
<dbReference type="InterPro" id="IPR004838">
    <property type="entry name" value="NHTrfase_class1_PyrdxlP-BS"/>
</dbReference>
<keyword evidence="12" id="KW-1185">Reference proteome</keyword>
<dbReference type="Gene3D" id="3.40.640.10">
    <property type="entry name" value="Type I PLP-dependent aspartate aminotransferase-like (Major domain)"/>
    <property type="match status" value="1"/>
</dbReference>
<evidence type="ECO:0000313" key="11">
    <source>
        <dbReference type="EMBL" id="GAA0383227.1"/>
    </source>
</evidence>
<keyword evidence="11" id="KW-0032">Aminotransferase</keyword>
<keyword evidence="6" id="KW-0663">Pyridoxal phosphate</keyword>
<dbReference type="InterPro" id="IPR015422">
    <property type="entry name" value="PyrdxlP-dep_Trfase_small"/>
</dbReference>
<dbReference type="InterPro" id="IPR004839">
    <property type="entry name" value="Aminotransferase_I/II_large"/>
</dbReference>
<comment type="caution">
    <text evidence="11">The sequence shown here is derived from an EMBL/GenBank/DDBJ whole genome shotgun (WGS) entry which is preliminary data.</text>
</comment>
<dbReference type="Proteomes" id="UP001500340">
    <property type="component" value="Unassembled WGS sequence"/>
</dbReference>
<comment type="cofactor">
    <cofactor evidence="1">
        <name>pyridoxal 5'-phosphate</name>
        <dbReference type="ChEBI" id="CHEBI:597326"/>
    </cofactor>
</comment>
<dbReference type="InterPro" id="IPR015421">
    <property type="entry name" value="PyrdxlP-dep_Trfase_major"/>
</dbReference>
<comment type="pathway">
    <text evidence="3">Cofactor biosynthesis; adenosylcobalamin biosynthesis.</text>
</comment>
<dbReference type="PROSITE" id="PS00105">
    <property type="entry name" value="AA_TRANSFER_CLASS_1"/>
    <property type="match status" value="1"/>
</dbReference>
<name>A0ABN0Y4R7_9BACL</name>
<evidence type="ECO:0000256" key="3">
    <source>
        <dbReference type="ARBA" id="ARBA00004953"/>
    </source>
</evidence>
<dbReference type="SUPFAM" id="SSF53383">
    <property type="entry name" value="PLP-dependent transferases"/>
    <property type="match status" value="1"/>
</dbReference>